<organism evidence="2 3">
    <name type="scientific">Hymenobacter setariae</name>
    <dbReference type="NCBI Taxonomy" id="2594794"/>
    <lineage>
        <taxon>Bacteria</taxon>
        <taxon>Pseudomonadati</taxon>
        <taxon>Bacteroidota</taxon>
        <taxon>Cytophagia</taxon>
        <taxon>Cytophagales</taxon>
        <taxon>Hymenobacteraceae</taxon>
        <taxon>Hymenobacter</taxon>
    </lineage>
</organism>
<dbReference type="AlphaFoldDB" id="A0A558BZC8"/>
<sequence length="90" mass="10925">MKRLTACLLLVLGLLIGLAPEAQAQRRYYRGRGRYYVRPVPRRYYRAPAYRPYYGPRYYHAAPYRSYGGRYYYRPRPYYRRPGPPVIIRP</sequence>
<dbReference type="EMBL" id="VMRJ01000002">
    <property type="protein sequence ID" value="TVT41868.1"/>
    <property type="molecule type" value="Genomic_DNA"/>
</dbReference>
<feature type="chain" id="PRO_5021809353" description="Virulence factor" evidence="1">
    <location>
        <begin position="25"/>
        <end position="90"/>
    </location>
</feature>
<evidence type="ECO:0000313" key="3">
    <source>
        <dbReference type="Proteomes" id="UP000317624"/>
    </source>
</evidence>
<evidence type="ECO:0000313" key="2">
    <source>
        <dbReference type="EMBL" id="TVT41868.1"/>
    </source>
</evidence>
<evidence type="ECO:0000256" key="1">
    <source>
        <dbReference type="SAM" id="SignalP"/>
    </source>
</evidence>
<dbReference type="Proteomes" id="UP000317624">
    <property type="component" value="Unassembled WGS sequence"/>
</dbReference>
<proteinExistence type="predicted"/>
<accession>A0A558BZC8</accession>
<feature type="signal peptide" evidence="1">
    <location>
        <begin position="1"/>
        <end position="24"/>
    </location>
</feature>
<keyword evidence="3" id="KW-1185">Reference proteome</keyword>
<keyword evidence="1" id="KW-0732">Signal</keyword>
<name>A0A558BZC8_9BACT</name>
<protein>
    <recommendedName>
        <fullName evidence="4">Virulence factor</fullName>
    </recommendedName>
</protein>
<comment type="caution">
    <text evidence="2">The sequence shown here is derived from an EMBL/GenBank/DDBJ whole genome shotgun (WGS) entry which is preliminary data.</text>
</comment>
<dbReference type="RefSeq" id="WP_144847262.1">
    <property type="nucleotide sequence ID" value="NZ_VMRJ01000002.1"/>
</dbReference>
<reference evidence="2 3" key="1">
    <citation type="submission" date="2019-07" db="EMBL/GenBank/DDBJ databases">
        <title>Hymenobacter sp. straun FUR1 Genome sequencing and assembly.</title>
        <authorList>
            <person name="Chhetri G."/>
        </authorList>
    </citation>
    <scope>NUCLEOTIDE SEQUENCE [LARGE SCALE GENOMIC DNA]</scope>
    <source>
        <strain evidence="2 3">Fur1</strain>
    </source>
</reference>
<evidence type="ECO:0008006" key="4">
    <source>
        <dbReference type="Google" id="ProtNLM"/>
    </source>
</evidence>
<gene>
    <name evidence="2" type="ORF">FNT36_10630</name>
</gene>